<sequence>MLMCTSLVDSAHTDSIITEDKEVAELFLRQVDSAAVLHNASTRFSDGFRFGLGAEVGISTSRIHARGPVGVEGLLTTRWLARGSGQVVDGDKEIVYTHRDLNLEA</sequence>
<dbReference type="InterPro" id="IPR016163">
    <property type="entry name" value="Ald_DH_C"/>
</dbReference>
<dbReference type="InterPro" id="IPR016162">
    <property type="entry name" value="Ald_DH_N"/>
</dbReference>
<dbReference type="PANTHER" id="PTHR11063">
    <property type="entry name" value="GLUTAMATE SEMIALDEHYDE DEHYDROGENASE"/>
    <property type="match status" value="1"/>
</dbReference>
<dbReference type="Proteomes" id="UP001234989">
    <property type="component" value="Chromosome 6"/>
</dbReference>
<dbReference type="GO" id="GO:0004350">
    <property type="term" value="F:glutamate-5-semialdehyde dehydrogenase activity"/>
    <property type="evidence" value="ECO:0007669"/>
    <property type="project" value="TreeGrafter"/>
</dbReference>
<dbReference type="EMBL" id="CP133617">
    <property type="protein sequence ID" value="WMV32891.1"/>
    <property type="molecule type" value="Genomic_DNA"/>
</dbReference>
<keyword evidence="2" id="KW-1185">Reference proteome</keyword>
<dbReference type="PANTHER" id="PTHR11063:SF8">
    <property type="entry name" value="DELTA-1-PYRROLINE-5-CARBOXYLATE SYNTHASE"/>
    <property type="match status" value="1"/>
</dbReference>
<protein>
    <recommendedName>
        <fullName evidence="3">Delta-1-pyrroline-5-carboxylate synthase</fullName>
    </recommendedName>
</protein>
<proteinExistence type="predicted"/>
<organism evidence="1 2">
    <name type="scientific">Solanum verrucosum</name>
    <dbReference type="NCBI Taxonomy" id="315347"/>
    <lineage>
        <taxon>Eukaryota</taxon>
        <taxon>Viridiplantae</taxon>
        <taxon>Streptophyta</taxon>
        <taxon>Embryophyta</taxon>
        <taxon>Tracheophyta</taxon>
        <taxon>Spermatophyta</taxon>
        <taxon>Magnoliopsida</taxon>
        <taxon>eudicotyledons</taxon>
        <taxon>Gunneridae</taxon>
        <taxon>Pentapetalae</taxon>
        <taxon>asterids</taxon>
        <taxon>lamiids</taxon>
        <taxon>Solanales</taxon>
        <taxon>Solanaceae</taxon>
        <taxon>Solanoideae</taxon>
        <taxon>Solaneae</taxon>
        <taxon>Solanum</taxon>
    </lineage>
</organism>
<evidence type="ECO:0008006" key="3">
    <source>
        <dbReference type="Google" id="ProtNLM"/>
    </source>
</evidence>
<dbReference type="InterPro" id="IPR016161">
    <property type="entry name" value="Ald_DH/histidinol_DH"/>
</dbReference>
<evidence type="ECO:0000313" key="1">
    <source>
        <dbReference type="EMBL" id="WMV32891.1"/>
    </source>
</evidence>
<accession>A0AAF0R6U1</accession>
<name>A0AAF0R6U1_SOLVR</name>
<dbReference type="Gene3D" id="3.40.309.10">
    <property type="entry name" value="Aldehyde Dehydrogenase, Chain A, domain 2"/>
    <property type="match status" value="1"/>
</dbReference>
<evidence type="ECO:0000313" key="2">
    <source>
        <dbReference type="Proteomes" id="UP001234989"/>
    </source>
</evidence>
<dbReference type="SUPFAM" id="SSF53720">
    <property type="entry name" value="ALDH-like"/>
    <property type="match status" value="1"/>
</dbReference>
<dbReference type="Gene3D" id="3.40.605.10">
    <property type="entry name" value="Aldehyde Dehydrogenase, Chain A, domain 1"/>
    <property type="match status" value="1"/>
</dbReference>
<reference evidence="1" key="1">
    <citation type="submission" date="2023-08" db="EMBL/GenBank/DDBJ databases">
        <title>A de novo genome assembly of Solanum verrucosum Schlechtendal, a Mexican diploid species geographically isolated from the other diploid A-genome species in potato relatives.</title>
        <authorList>
            <person name="Hosaka K."/>
        </authorList>
    </citation>
    <scope>NUCLEOTIDE SEQUENCE</scope>
    <source>
        <tissue evidence="1">Young leaves</tissue>
    </source>
</reference>
<gene>
    <name evidence="1" type="ORF">MTR67_026276</name>
</gene>
<dbReference type="AlphaFoldDB" id="A0AAF0R6U1"/>